<evidence type="ECO:0000256" key="4">
    <source>
        <dbReference type="ARBA" id="ARBA00022448"/>
    </source>
</evidence>
<dbReference type="NCBIfam" id="TIGR00797">
    <property type="entry name" value="matE"/>
    <property type="match status" value="1"/>
</dbReference>
<dbReference type="Pfam" id="PF01554">
    <property type="entry name" value="MatE"/>
    <property type="match status" value="2"/>
</dbReference>
<evidence type="ECO:0000256" key="3">
    <source>
        <dbReference type="ARBA" id="ARBA00022106"/>
    </source>
</evidence>
<dbReference type="InterPro" id="IPR045070">
    <property type="entry name" value="MATE_MepA-like"/>
</dbReference>
<evidence type="ECO:0000256" key="10">
    <source>
        <dbReference type="SAM" id="Phobius"/>
    </source>
</evidence>
<dbReference type="InterPro" id="IPR048279">
    <property type="entry name" value="MdtK-like"/>
</dbReference>
<feature type="transmembrane region" description="Helical" evidence="10">
    <location>
        <begin position="391"/>
        <end position="415"/>
    </location>
</feature>
<feature type="transmembrane region" description="Helical" evidence="10">
    <location>
        <begin position="196"/>
        <end position="218"/>
    </location>
</feature>
<dbReference type="InterPro" id="IPR002528">
    <property type="entry name" value="MATE_fam"/>
</dbReference>
<keyword evidence="5" id="KW-1003">Cell membrane</keyword>
<evidence type="ECO:0000256" key="6">
    <source>
        <dbReference type="ARBA" id="ARBA00022692"/>
    </source>
</evidence>
<sequence length="456" mass="49005">MDNSKQATLELGTKPVGKLLMQYALPAIAAMTAASLYNMTDSIFIGQGCGALAISGLAVTFPLQNLAAAFGAGVGVGASTCISVKLGQKDYATAERVFGNAFTLNVIIGVAFSIISLLFLNPILRFFGASDATLPYAREYMVITLAGNAISHMFFGMNAILRAASKPRSAMMASIMTVVLNAILSPIFIWPLHMGIGGAALATIIAQAAVLCWQLRIFSNPQCIVHFKRGIYRPVSHIIKNIIAIGISPFAMNACSCIVIIFINKALTFHGGDLAVGAFGITNKIAFIFIMINMGMNQGMFPIAGYNYGARNYDRLLRVLKYTMTGAVLITTVGWAIAQTMSYECARLFTSDETLIRISERAITITMLTFPLVGAQMASTGFFQSIGKAKISMLLSLSRQLLFFLPALLVLPNFYQTDGVWLAQPISDVISFVVAIVLLTKYVKKFKAAQAEGAAV</sequence>
<keyword evidence="8 10" id="KW-0472">Membrane</keyword>
<proteinExistence type="inferred from homology"/>
<evidence type="ECO:0000256" key="9">
    <source>
        <dbReference type="ARBA" id="ARBA00023251"/>
    </source>
</evidence>
<comment type="similarity">
    <text evidence="2">Belongs to the multi antimicrobial extrusion (MATE) (TC 2.A.66.1) family. MepA subfamily.</text>
</comment>
<feature type="transmembrane region" description="Helical" evidence="10">
    <location>
        <begin position="316"/>
        <end position="338"/>
    </location>
</feature>
<protein>
    <recommendedName>
        <fullName evidence="3">Multidrug export protein MepA</fullName>
    </recommendedName>
</protein>
<dbReference type="GO" id="GO:0046677">
    <property type="term" value="P:response to antibiotic"/>
    <property type="evidence" value="ECO:0007669"/>
    <property type="project" value="UniProtKB-KW"/>
</dbReference>
<comment type="subcellular location">
    <subcellularLocation>
        <location evidence="1">Cell membrane</location>
        <topology evidence="1">Multi-pass membrane protein</topology>
    </subcellularLocation>
</comment>
<dbReference type="OrthoDB" id="9811110at2"/>
<feature type="transmembrane region" description="Helical" evidence="10">
    <location>
        <begin position="67"/>
        <end position="86"/>
    </location>
</feature>
<dbReference type="EMBL" id="QRNO01000090">
    <property type="protein sequence ID" value="RHK47502.1"/>
    <property type="molecule type" value="Genomic_DNA"/>
</dbReference>
<keyword evidence="7 10" id="KW-1133">Transmembrane helix</keyword>
<feature type="transmembrane region" description="Helical" evidence="10">
    <location>
        <begin position="421"/>
        <end position="440"/>
    </location>
</feature>
<dbReference type="GO" id="GO:0042910">
    <property type="term" value="F:xenobiotic transmembrane transporter activity"/>
    <property type="evidence" value="ECO:0007669"/>
    <property type="project" value="InterPro"/>
</dbReference>
<dbReference type="PANTHER" id="PTHR43823">
    <property type="entry name" value="SPORULATION PROTEIN YKVU"/>
    <property type="match status" value="1"/>
</dbReference>
<dbReference type="RefSeq" id="WP_118356034.1">
    <property type="nucleotide sequence ID" value="NZ_DBFBQH010000013.1"/>
</dbReference>
<dbReference type="AlphaFoldDB" id="A0A415GEJ7"/>
<evidence type="ECO:0000313" key="11">
    <source>
        <dbReference type="EMBL" id="RHK47502.1"/>
    </source>
</evidence>
<evidence type="ECO:0000256" key="2">
    <source>
        <dbReference type="ARBA" id="ARBA00008417"/>
    </source>
</evidence>
<dbReference type="InterPro" id="IPR051327">
    <property type="entry name" value="MATE_MepA_subfamily"/>
</dbReference>
<evidence type="ECO:0000256" key="5">
    <source>
        <dbReference type="ARBA" id="ARBA00022475"/>
    </source>
</evidence>
<gene>
    <name evidence="11" type="ORF">DW060_12205</name>
</gene>
<dbReference type="PIRSF" id="PIRSF006603">
    <property type="entry name" value="DinF"/>
    <property type="match status" value="1"/>
</dbReference>
<keyword evidence="12" id="KW-1185">Reference proteome</keyword>
<name>A0A415GEJ7_9BACT</name>
<feature type="transmembrane region" description="Helical" evidence="10">
    <location>
        <begin position="98"/>
        <end position="120"/>
    </location>
</feature>
<feature type="transmembrane region" description="Helical" evidence="10">
    <location>
        <begin position="173"/>
        <end position="190"/>
    </location>
</feature>
<feature type="transmembrane region" description="Helical" evidence="10">
    <location>
        <begin position="44"/>
        <end position="61"/>
    </location>
</feature>
<organism evidence="11 12">
    <name type="scientific">Leyella stercorea</name>
    <dbReference type="NCBI Taxonomy" id="363265"/>
    <lineage>
        <taxon>Bacteria</taxon>
        <taxon>Pseudomonadati</taxon>
        <taxon>Bacteroidota</taxon>
        <taxon>Bacteroidia</taxon>
        <taxon>Bacteroidales</taxon>
        <taxon>Prevotellaceae</taxon>
        <taxon>Leyella</taxon>
    </lineage>
</organism>
<evidence type="ECO:0000256" key="7">
    <source>
        <dbReference type="ARBA" id="ARBA00022989"/>
    </source>
</evidence>
<dbReference type="Proteomes" id="UP000286598">
    <property type="component" value="Unassembled WGS sequence"/>
</dbReference>
<accession>A0A415GEJ7</accession>
<evidence type="ECO:0000256" key="8">
    <source>
        <dbReference type="ARBA" id="ARBA00023136"/>
    </source>
</evidence>
<feature type="transmembrane region" description="Helical" evidence="10">
    <location>
        <begin position="238"/>
        <end position="263"/>
    </location>
</feature>
<dbReference type="GO" id="GO:0005886">
    <property type="term" value="C:plasma membrane"/>
    <property type="evidence" value="ECO:0007669"/>
    <property type="project" value="UniProtKB-SubCell"/>
</dbReference>
<evidence type="ECO:0000256" key="1">
    <source>
        <dbReference type="ARBA" id="ARBA00004651"/>
    </source>
</evidence>
<dbReference type="GO" id="GO:0015297">
    <property type="term" value="F:antiporter activity"/>
    <property type="evidence" value="ECO:0007669"/>
    <property type="project" value="InterPro"/>
</dbReference>
<keyword evidence="4" id="KW-0813">Transport</keyword>
<dbReference type="PANTHER" id="PTHR43823:SF3">
    <property type="entry name" value="MULTIDRUG EXPORT PROTEIN MEPA"/>
    <property type="match status" value="1"/>
</dbReference>
<evidence type="ECO:0000313" key="12">
    <source>
        <dbReference type="Proteomes" id="UP000286598"/>
    </source>
</evidence>
<keyword evidence="9" id="KW-0046">Antibiotic resistance</keyword>
<feature type="transmembrane region" description="Helical" evidence="10">
    <location>
        <begin position="20"/>
        <end position="37"/>
    </location>
</feature>
<comment type="caution">
    <text evidence="11">The sequence shown here is derived from an EMBL/GenBank/DDBJ whole genome shotgun (WGS) entry which is preliminary data.</text>
</comment>
<feature type="transmembrane region" description="Helical" evidence="10">
    <location>
        <begin position="140"/>
        <end position="161"/>
    </location>
</feature>
<keyword evidence="6 10" id="KW-0812">Transmembrane</keyword>
<feature type="transmembrane region" description="Helical" evidence="10">
    <location>
        <begin position="275"/>
        <end position="295"/>
    </location>
</feature>
<dbReference type="CDD" id="cd13143">
    <property type="entry name" value="MATE_MepA_like"/>
    <property type="match status" value="1"/>
</dbReference>
<feature type="transmembrane region" description="Helical" evidence="10">
    <location>
        <begin position="358"/>
        <end position="379"/>
    </location>
</feature>
<reference evidence="11 12" key="1">
    <citation type="submission" date="2018-08" db="EMBL/GenBank/DDBJ databases">
        <title>A genome reference for cultivated species of the human gut microbiota.</title>
        <authorList>
            <person name="Zou Y."/>
            <person name="Xue W."/>
            <person name="Luo G."/>
        </authorList>
    </citation>
    <scope>NUCLEOTIDE SEQUENCE [LARGE SCALE GENOMIC DNA]</scope>
    <source>
        <strain evidence="11 12">AF42-9</strain>
    </source>
</reference>